<feature type="compositionally biased region" description="Basic and acidic residues" evidence="1">
    <location>
        <begin position="87"/>
        <end position="102"/>
    </location>
</feature>
<feature type="compositionally biased region" description="Basic and acidic residues" evidence="1">
    <location>
        <begin position="21"/>
        <end position="33"/>
    </location>
</feature>
<accession>A0AA40EKB2</accession>
<reference evidence="2" key="1">
    <citation type="submission" date="2023-06" db="EMBL/GenBank/DDBJ databases">
        <title>Genome-scale phylogeny and comparative genomics of the fungal order Sordariales.</title>
        <authorList>
            <consortium name="Lawrence Berkeley National Laboratory"/>
            <person name="Hensen N."/>
            <person name="Bonometti L."/>
            <person name="Westerberg I."/>
            <person name="Brannstrom I.O."/>
            <person name="Guillou S."/>
            <person name="Cros-Aarteil S."/>
            <person name="Calhoun S."/>
            <person name="Haridas S."/>
            <person name="Kuo A."/>
            <person name="Mondo S."/>
            <person name="Pangilinan J."/>
            <person name="Riley R."/>
            <person name="LaButti K."/>
            <person name="Andreopoulos B."/>
            <person name="Lipzen A."/>
            <person name="Chen C."/>
            <person name="Yanf M."/>
            <person name="Daum C."/>
            <person name="Ng V."/>
            <person name="Clum A."/>
            <person name="Steindorff A."/>
            <person name="Ohm R."/>
            <person name="Martin F."/>
            <person name="Silar P."/>
            <person name="Natvig D."/>
            <person name="Lalanne C."/>
            <person name="Gautier V."/>
            <person name="Ament-velasquez S.L."/>
            <person name="Kruys A."/>
            <person name="Hutchinson M.I."/>
            <person name="Powell A.J."/>
            <person name="Barry K."/>
            <person name="Miller A.N."/>
            <person name="Grigoriev I.V."/>
            <person name="Debuchy R."/>
            <person name="Gladieux P."/>
            <person name="Thoren M.H."/>
            <person name="Johannesson H."/>
        </authorList>
    </citation>
    <scope>NUCLEOTIDE SEQUENCE</scope>
    <source>
        <strain evidence="2">SMH3187-1</strain>
    </source>
</reference>
<feature type="region of interest" description="Disordered" evidence="1">
    <location>
        <begin position="139"/>
        <end position="185"/>
    </location>
</feature>
<proteinExistence type="predicted"/>
<evidence type="ECO:0000313" key="3">
    <source>
        <dbReference type="Proteomes" id="UP001172155"/>
    </source>
</evidence>
<dbReference type="AlphaFoldDB" id="A0AA40EKB2"/>
<feature type="region of interest" description="Disordered" evidence="1">
    <location>
        <begin position="1"/>
        <end position="110"/>
    </location>
</feature>
<evidence type="ECO:0000256" key="1">
    <source>
        <dbReference type="SAM" id="MobiDB-lite"/>
    </source>
</evidence>
<organism evidence="2 3">
    <name type="scientific">Schizothecium vesticola</name>
    <dbReference type="NCBI Taxonomy" id="314040"/>
    <lineage>
        <taxon>Eukaryota</taxon>
        <taxon>Fungi</taxon>
        <taxon>Dikarya</taxon>
        <taxon>Ascomycota</taxon>
        <taxon>Pezizomycotina</taxon>
        <taxon>Sordariomycetes</taxon>
        <taxon>Sordariomycetidae</taxon>
        <taxon>Sordariales</taxon>
        <taxon>Schizotheciaceae</taxon>
        <taxon>Schizothecium</taxon>
    </lineage>
</organism>
<gene>
    <name evidence="2" type="ORF">B0T18DRAFT_219927</name>
</gene>
<dbReference type="Proteomes" id="UP001172155">
    <property type="component" value="Unassembled WGS sequence"/>
</dbReference>
<evidence type="ECO:0000313" key="2">
    <source>
        <dbReference type="EMBL" id="KAK0740918.1"/>
    </source>
</evidence>
<keyword evidence="3" id="KW-1185">Reference proteome</keyword>
<comment type="caution">
    <text evidence="2">The sequence shown here is derived from an EMBL/GenBank/DDBJ whole genome shotgun (WGS) entry which is preliminary data.</text>
</comment>
<name>A0AA40EKB2_9PEZI</name>
<sequence length="290" mass="30397">MACGTCQAQLGGSDTSASREAAGEGRGPARGDWQDVACRSSLGVRGGGSDEARGGGSEGMQSDATRACCPTEAWRRRTKSYRQRCKARSEADFHQDQEDGRGAGKWPRGRRLEMLEGLPGDGRSTLNFGGFCGMEPSIWRPAAGNAGPGHDPQRAQSSELPVGQGSKRRVDQAGKVGAGSRKSSTKDTRYLGMWTNRCAHGARDASAPLVLGGERDGQNWIAWTESARGGGRQVPVGPGHWTAAGYGVGRGCSVLELGALAAGGQRRLHVSCHGKKGGQLAGKVDMVSLY</sequence>
<feature type="compositionally biased region" description="Basic residues" evidence="1">
    <location>
        <begin position="76"/>
        <end position="86"/>
    </location>
</feature>
<protein>
    <submittedName>
        <fullName evidence="2">Uncharacterized protein</fullName>
    </submittedName>
</protein>
<feature type="compositionally biased region" description="Polar residues" evidence="1">
    <location>
        <begin position="1"/>
        <end position="15"/>
    </location>
</feature>
<dbReference type="EMBL" id="JAUKUD010000006">
    <property type="protein sequence ID" value="KAK0740918.1"/>
    <property type="molecule type" value="Genomic_DNA"/>
</dbReference>